<evidence type="ECO:0000313" key="4">
    <source>
        <dbReference type="Proteomes" id="UP000694864"/>
    </source>
</evidence>
<name>A0ABM1RC03_CAMSA</name>
<reference evidence="4" key="1">
    <citation type="journal article" date="2014" name="Nat. Commun.">
        <title>The emerging biofuel crop Camelina sativa retains a highly undifferentiated hexaploid genome structure.</title>
        <authorList>
            <person name="Kagale S."/>
            <person name="Koh C."/>
            <person name="Nixon J."/>
            <person name="Bollina V."/>
            <person name="Clarke W.E."/>
            <person name="Tuteja R."/>
            <person name="Spillane C."/>
            <person name="Robinson S.J."/>
            <person name="Links M.G."/>
            <person name="Clarke C."/>
            <person name="Higgins E.E."/>
            <person name="Huebert T."/>
            <person name="Sharpe A.G."/>
            <person name="Parkin I.A."/>
        </authorList>
    </citation>
    <scope>NUCLEOTIDE SEQUENCE [LARGE SCALE GENOMIC DNA]</scope>
    <source>
        <strain evidence="4">cv. DH55</strain>
    </source>
</reference>
<evidence type="ECO:0000259" key="2">
    <source>
        <dbReference type="Pfam" id="PF14244"/>
    </source>
</evidence>
<protein>
    <submittedName>
        <fullName evidence="5">Uncharacterized protein LOC104779323</fullName>
    </submittedName>
</protein>
<evidence type="ECO:0000313" key="5">
    <source>
        <dbReference type="RefSeq" id="XP_019096541.1"/>
    </source>
</evidence>
<dbReference type="Proteomes" id="UP000694864">
    <property type="component" value="Chromosome 3"/>
</dbReference>
<sequence length="331" mass="36271">MVTLRRTSKRLARGSGSAAKSATPARSKTTRPIPASYPSSPTISPSHSPIPVRNFQDPSNPVNHVTFGANPASIGVNPTSSSIPIKYFGVPNPISSQMSQEQFAFDGIQYSPYFLNSGDNPGSYIISEVLDGTNYNTWNIAITTALDIKNKLAFVDGFLARPLETHPHYRIWSRCNAMVKSWILNSVTKEIYGSILRFKDASAMWQDLLVRFHITNLPRSYQLTQQIWSLHQGALPGMAFSSSTLKFVGILRVTGNTLSSRSMIIDSGATHHVSHDKSLFVHMTDSVCGKTVTLPTGPDIWIAGIGQIRLNDSLILSNVLYIPDYASISSV</sequence>
<reference evidence="5" key="2">
    <citation type="submission" date="2025-08" db="UniProtKB">
        <authorList>
            <consortium name="RefSeq"/>
        </authorList>
    </citation>
    <scope>IDENTIFICATION</scope>
    <source>
        <tissue evidence="5">Leaf</tissue>
    </source>
</reference>
<gene>
    <name evidence="5" type="primary">LOC104779323</name>
</gene>
<dbReference type="GeneID" id="104779323"/>
<dbReference type="PANTHER" id="PTHR37610:SF97">
    <property type="entry name" value="RETROTRANSPOSON GAG DOMAIN-CONTAINING PROTEIN"/>
    <property type="match status" value="1"/>
</dbReference>
<dbReference type="PANTHER" id="PTHR37610">
    <property type="entry name" value="CCHC-TYPE DOMAIN-CONTAINING PROTEIN"/>
    <property type="match status" value="1"/>
</dbReference>
<feature type="compositionally biased region" description="Polar residues" evidence="1">
    <location>
        <begin position="18"/>
        <end position="27"/>
    </location>
</feature>
<dbReference type="RefSeq" id="XP_019096541.1">
    <property type="nucleotide sequence ID" value="XM_019240996.1"/>
</dbReference>
<feature type="compositionally biased region" description="Low complexity" evidence="1">
    <location>
        <begin position="32"/>
        <end position="51"/>
    </location>
</feature>
<feature type="compositionally biased region" description="Basic residues" evidence="1">
    <location>
        <begin position="1"/>
        <end position="12"/>
    </location>
</feature>
<dbReference type="InterPro" id="IPR029472">
    <property type="entry name" value="Copia-like_N"/>
</dbReference>
<organism evidence="4 5">
    <name type="scientific">Camelina sativa</name>
    <name type="common">False flax</name>
    <name type="synonym">Myagrum sativum</name>
    <dbReference type="NCBI Taxonomy" id="90675"/>
    <lineage>
        <taxon>Eukaryota</taxon>
        <taxon>Viridiplantae</taxon>
        <taxon>Streptophyta</taxon>
        <taxon>Embryophyta</taxon>
        <taxon>Tracheophyta</taxon>
        <taxon>Spermatophyta</taxon>
        <taxon>Magnoliopsida</taxon>
        <taxon>eudicotyledons</taxon>
        <taxon>Gunneridae</taxon>
        <taxon>Pentapetalae</taxon>
        <taxon>rosids</taxon>
        <taxon>malvids</taxon>
        <taxon>Brassicales</taxon>
        <taxon>Brassicaceae</taxon>
        <taxon>Camelineae</taxon>
        <taxon>Camelina</taxon>
    </lineage>
</organism>
<evidence type="ECO:0000256" key="1">
    <source>
        <dbReference type="SAM" id="MobiDB-lite"/>
    </source>
</evidence>
<dbReference type="Pfam" id="PF22936">
    <property type="entry name" value="Pol_BBD"/>
    <property type="match status" value="1"/>
</dbReference>
<proteinExistence type="predicted"/>
<feature type="region of interest" description="Disordered" evidence="1">
    <location>
        <begin position="1"/>
        <end position="61"/>
    </location>
</feature>
<dbReference type="Pfam" id="PF14244">
    <property type="entry name" value="Retrotran_gag_3"/>
    <property type="match status" value="1"/>
</dbReference>
<dbReference type="InterPro" id="IPR054722">
    <property type="entry name" value="PolX-like_BBD"/>
</dbReference>
<keyword evidence="4" id="KW-1185">Reference proteome</keyword>
<feature type="domain" description="Retrotransposon Copia-like N-terminal" evidence="2">
    <location>
        <begin position="119"/>
        <end position="162"/>
    </location>
</feature>
<evidence type="ECO:0000259" key="3">
    <source>
        <dbReference type="Pfam" id="PF22936"/>
    </source>
</evidence>
<accession>A0ABM1RC03</accession>
<feature type="domain" description="Retrovirus-related Pol polyprotein from transposon TNT 1-94-like beta-barrel" evidence="3">
    <location>
        <begin position="264"/>
        <end position="325"/>
    </location>
</feature>